<dbReference type="NCBIfam" id="TIGR01845">
    <property type="entry name" value="outer_NodT"/>
    <property type="match status" value="1"/>
</dbReference>
<dbReference type="Pfam" id="PF02321">
    <property type="entry name" value="OEP"/>
    <property type="match status" value="2"/>
</dbReference>
<comment type="caution">
    <text evidence="4">The sequence shown here is derived from an EMBL/GenBank/DDBJ whole genome shotgun (WGS) entry which is preliminary data.</text>
</comment>
<evidence type="ECO:0000256" key="3">
    <source>
        <dbReference type="SAM" id="Coils"/>
    </source>
</evidence>
<organism evidence="4 5">
    <name type="scientific">Hyphococcus aureus</name>
    <dbReference type="NCBI Taxonomy" id="2666033"/>
    <lineage>
        <taxon>Bacteria</taxon>
        <taxon>Pseudomonadati</taxon>
        <taxon>Pseudomonadota</taxon>
        <taxon>Alphaproteobacteria</taxon>
        <taxon>Parvularculales</taxon>
        <taxon>Parvularculaceae</taxon>
        <taxon>Hyphococcus</taxon>
    </lineage>
</organism>
<dbReference type="PANTHER" id="PTHR30203:SF32">
    <property type="entry name" value="CATION EFFLUX SYSTEM PROTEIN CUSC"/>
    <property type="match status" value="1"/>
</dbReference>
<comment type="subcellular location">
    <subcellularLocation>
        <location evidence="2">Cell membrane</location>
        <topology evidence="2">Lipid-anchor</topology>
    </subcellularLocation>
</comment>
<keyword evidence="2" id="KW-0812">Transmembrane</keyword>
<keyword evidence="2" id="KW-0449">Lipoprotein</keyword>
<dbReference type="Gene3D" id="1.20.1600.10">
    <property type="entry name" value="Outer membrane efflux proteins (OEP)"/>
    <property type="match status" value="1"/>
</dbReference>
<dbReference type="Gene3D" id="2.20.200.10">
    <property type="entry name" value="Outer membrane efflux proteins (OEP)"/>
    <property type="match status" value="1"/>
</dbReference>
<keyword evidence="2" id="KW-0472">Membrane</keyword>
<reference evidence="4 5" key="1">
    <citation type="submission" date="2024-09" db="EMBL/GenBank/DDBJ databases">
        <authorList>
            <person name="Zhang Z.-H."/>
        </authorList>
    </citation>
    <scope>NUCLEOTIDE SEQUENCE [LARGE SCALE GENOMIC DNA]</scope>
    <source>
        <strain evidence="4 5">HHTR114</strain>
    </source>
</reference>
<proteinExistence type="inferred from homology"/>
<dbReference type="InterPro" id="IPR010131">
    <property type="entry name" value="MdtP/NodT-like"/>
</dbReference>
<evidence type="ECO:0000256" key="1">
    <source>
        <dbReference type="ARBA" id="ARBA00007613"/>
    </source>
</evidence>
<evidence type="ECO:0000313" key="4">
    <source>
        <dbReference type="EMBL" id="MFC6035730.1"/>
    </source>
</evidence>
<dbReference type="RefSeq" id="WP_379878742.1">
    <property type="nucleotide sequence ID" value="NZ_JBHPON010000001.1"/>
</dbReference>
<dbReference type="EMBL" id="JBHPON010000001">
    <property type="protein sequence ID" value="MFC6035730.1"/>
    <property type="molecule type" value="Genomic_DNA"/>
</dbReference>
<evidence type="ECO:0000313" key="5">
    <source>
        <dbReference type="Proteomes" id="UP001596116"/>
    </source>
</evidence>
<dbReference type="PANTHER" id="PTHR30203">
    <property type="entry name" value="OUTER MEMBRANE CATION EFFLUX PROTEIN"/>
    <property type="match status" value="1"/>
</dbReference>
<gene>
    <name evidence="4" type="ORF">ACFMB1_09265</name>
</gene>
<feature type="coiled-coil region" evidence="3">
    <location>
        <begin position="235"/>
        <end position="262"/>
    </location>
</feature>
<dbReference type="SUPFAM" id="SSF56954">
    <property type="entry name" value="Outer membrane efflux proteins (OEP)"/>
    <property type="match status" value="1"/>
</dbReference>
<comment type="similarity">
    <text evidence="1 2">Belongs to the outer membrane factor (OMF) (TC 1.B.17) family.</text>
</comment>
<name>A0ABW1KWL2_9PROT</name>
<dbReference type="InterPro" id="IPR003423">
    <property type="entry name" value="OMP_efflux"/>
</dbReference>
<keyword evidence="5" id="KW-1185">Reference proteome</keyword>
<keyword evidence="2" id="KW-1134">Transmembrane beta strand</keyword>
<accession>A0ABW1KWL2</accession>
<dbReference type="Proteomes" id="UP001596116">
    <property type="component" value="Unassembled WGS sequence"/>
</dbReference>
<keyword evidence="2" id="KW-0564">Palmitate</keyword>
<sequence>MSFFPSELKTISIAAMAVLGCGCTSLTMAPEYNRPEAPVAETFPGVDETADDAMRLADWRSFIADPALTALVETALENNRDLRIAMLNVERARALYRVQRADSLPSISADGGYLRQRIGENASIGAAGAAGGAGRTEPLTIEQYSAEVSLSAYELDLFGRVRSLNRQALETYFATEEARRSAEISLVAEVAGAYLQLLADRERLNIARETVESQQSSYDLTRELVDNGLGNDLDVQRADTSVQRARADAAGLEAQIARDENALRLLVGQAELPDLDASLDSVTLNAAFEDVSSEILLQRPDVLATERRLRAANANIGAARAAFFPRILLTASAGTTSSELANLFSAGTGVWSFAPSVSLPIFAGGRNRAQLTGAKIDRDIAVNEYEKAVQSAFRDVADALATRRTIGERLEATEKLSTASERTYTLADARFRNGVDSYLSVLDAQRADYAAKQELVLVRLEDAVSAISLYRALGGFPETQ</sequence>
<evidence type="ECO:0000256" key="2">
    <source>
        <dbReference type="RuleBase" id="RU362097"/>
    </source>
</evidence>
<protein>
    <submittedName>
        <fullName evidence="4">Efflux transporter outer membrane subunit</fullName>
    </submittedName>
</protein>
<keyword evidence="3" id="KW-0175">Coiled coil</keyword>